<keyword evidence="2" id="KW-1185">Reference proteome</keyword>
<organism evidence="1 2">
    <name type="scientific">Rhizopus microsporus ATCC 52813</name>
    <dbReference type="NCBI Taxonomy" id="1340429"/>
    <lineage>
        <taxon>Eukaryota</taxon>
        <taxon>Fungi</taxon>
        <taxon>Fungi incertae sedis</taxon>
        <taxon>Mucoromycota</taxon>
        <taxon>Mucoromycotina</taxon>
        <taxon>Mucoromycetes</taxon>
        <taxon>Mucorales</taxon>
        <taxon>Mucorineae</taxon>
        <taxon>Rhizopodaceae</taxon>
        <taxon>Rhizopus</taxon>
    </lineage>
</organism>
<sequence>MPIHCDLISPTERPSHCYMLDILQTLSPANPGFHKILITNEYPRFLQLYRKTTALLLQGHVLLSSVFLPLYISGSASTTDLDAVTRLTPLCRPSIPRVGNLGPHLRPQSYPSPVSWTPSDDYRSFQQREMRDIGCYIERSLANNVYIPLFQVNTIPCRVHSVVALMKLRLIFSAVVLTKSYCERWFSISSFQDYPAHLLKLNNPC</sequence>
<proteinExistence type="predicted"/>
<dbReference type="AlphaFoldDB" id="A0A2G4SU04"/>
<reference evidence="1 2" key="1">
    <citation type="journal article" date="2016" name="Proc. Natl. Acad. Sci. U.S.A.">
        <title>Lipid metabolic changes in an early divergent fungus govern the establishment of a mutualistic symbiosis with endobacteria.</title>
        <authorList>
            <person name="Lastovetsky O.A."/>
            <person name="Gaspar M.L."/>
            <person name="Mondo S.J."/>
            <person name="LaButti K.M."/>
            <person name="Sandor L."/>
            <person name="Grigoriev I.V."/>
            <person name="Henry S.A."/>
            <person name="Pawlowska T.E."/>
        </authorList>
    </citation>
    <scope>NUCLEOTIDE SEQUENCE [LARGE SCALE GENOMIC DNA]</scope>
    <source>
        <strain evidence="1 2">ATCC 52813</strain>
    </source>
</reference>
<gene>
    <name evidence="1" type="ORF">RHIMIDRAFT_238082</name>
</gene>
<evidence type="ECO:0000313" key="1">
    <source>
        <dbReference type="EMBL" id="PHZ12267.1"/>
    </source>
</evidence>
<dbReference type="RefSeq" id="XP_023465975.1">
    <property type="nucleotide sequence ID" value="XM_023608885.1"/>
</dbReference>
<protein>
    <submittedName>
        <fullName evidence="1">Uncharacterized protein</fullName>
    </submittedName>
</protein>
<dbReference type="EMBL" id="KZ303850">
    <property type="protein sequence ID" value="PHZ12267.1"/>
    <property type="molecule type" value="Genomic_DNA"/>
</dbReference>
<dbReference type="GeneID" id="35439875"/>
<accession>A0A2G4SU04</accession>
<dbReference type="Proteomes" id="UP000242254">
    <property type="component" value="Unassembled WGS sequence"/>
</dbReference>
<name>A0A2G4SU04_RHIZD</name>
<evidence type="ECO:0000313" key="2">
    <source>
        <dbReference type="Proteomes" id="UP000242254"/>
    </source>
</evidence>